<dbReference type="KEGG" id="bpsi:IX83_07115"/>
<evidence type="ECO:0000313" key="3">
    <source>
        <dbReference type="Proteomes" id="UP000028945"/>
    </source>
</evidence>
<dbReference type="CDD" id="cd04301">
    <property type="entry name" value="NAT_SF"/>
    <property type="match status" value="1"/>
</dbReference>
<reference evidence="2 3" key="1">
    <citation type="journal article" date="2014" name="BMC Genomics">
        <title>A genomic perspective on a new bacterial genus and species from the Alcaligenaceae family, Basilea psittacipulmonis.</title>
        <authorList>
            <person name="Whiteson K.L."/>
            <person name="Hernandez D."/>
            <person name="Lazarevic V."/>
            <person name="Gaia N."/>
            <person name="Farinelli L."/>
            <person name="Francois P."/>
            <person name="Pilo P."/>
            <person name="Frey J."/>
            <person name="Schrenzel J."/>
        </authorList>
    </citation>
    <scope>NUCLEOTIDE SEQUENCE [LARGE SCALE GENOMIC DNA]</scope>
    <source>
        <strain evidence="2 3">DSM 24701</strain>
    </source>
</reference>
<organism evidence="2 3">
    <name type="scientific">Basilea psittacipulmonis DSM 24701</name>
    <dbReference type="NCBI Taxonomy" id="1072685"/>
    <lineage>
        <taxon>Bacteria</taxon>
        <taxon>Pseudomonadati</taxon>
        <taxon>Pseudomonadota</taxon>
        <taxon>Betaproteobacteria</taxon>
        <taxon>Burkholderiales</taxon>
        <taxon>Alcaligenaceae</taxon>
        <taxon>Basilea</taxon>
    </lineage>
</organism>
<evidence type="ECO:0000259" key="1">
    <source>
        <dbReference type="PROSITE" id="PS51186"/>
    </source>
</evidence>
<keyword evidence="3" id="KW-1185">Reference proteome</keyword>
<name>A0A077DEF3_9BURK</name>
<dbReference type="AlphaFoldDB" id="A0A077DEF3"/>
<dbReference type="eggNOG" id="COG3375">
    <property type="taxonomic scope" value="Bacteria"/>
</dbReference>
<dbReference type="STRING" id="1072685.IX83_07115"/>
<dbReference type="OrthoDB" id="7028208at2"/>
<dbReference type="Pfam" id="PF00583">
    <property type="entry name" value="Acetyltransf_1"/>
    <property type="match status" value="1"/>
</dbReference>
<dbReference type="EMBL" id="CP009238">
    <property type="protein sequence ID" value="AIL33104.1"/>
    <property type="molecule type" value="Genomic_DNA"/>
</dbReference>
<protein>
    <recommendedName>
        <fullName evidence="1">N-acetyltransferase domain-containing protein</fullName>
    </recommendedName>
</protein>
<dbReference type="GO" id="GO:0016747">
    <property type="term" value="F:acyltransferase activity, transferring groups other than amino-acyl groups"/>
    <property type="evidence" value="ECO:0007669"/>
    <property type="project" value="InterPro"/>
</dbReference>
<dbReference type="PROSITE" id="PS51186">
    <property type="entry name" value="GNAT"/>
    <property type="match status" value="1"/>
</dbReference>
<feature type="domain" description="N-acetyltransferase" evidence="1">
    <location>
        <begin position="2"/>
        <end position="148"/>
    </location>
</feature>
<dbReference type="RefSeq" id="WP_038500681.1">
    <property type="nucleotide sequence ID" value="NZ_AFWK01000074.1"/>
</dbReference>
<dbReference type="InterPro" id="IPR000182">
    <property type="entry name" value="GNAT_dom"/>
</dbReference>
<dbReference type="Gene3D" id="3.40.630.30">
    <property type="match status" value="1"/>
</dbReference>
<dbReference type="SUPFAM" id="SSF55729">
    <property type="entry name" value="Acyl-CoA N-acyltransferases (Nat)"/>
    <property type="match status" value="1"/>
</dbReference>
<proteinExistence type="predicted"/>
<evidence type="ECO:0000313" key="2">
    <source>
        <dbReference type="EMBL" id="AIL33104.1"/>
    </source>
</evidence>
<dbReference type="InterPro" id="IPR016181">
    <property type="entry name" value="Acyl_CoA_acyltransferase"/>
</dbReference>
<gene>
    <name evidence="2" type="ORF">IX83_07115</name>
</gene>
<dbReference type="Proteomes" id="UP000028945">
    <property type="component" value="Chromosome"/>
</dbReference>
<sequence>MVTIRELTMDELFNHPDFEEVVEQYTQDGGRAPLYGPVNKEAYRHLEKSGLTRVLGAFGDNRLVGGLILVFSKTLHHSQLIVATDAFFVSPSARKGGVGLRLLKQAQELAKACGAVGVFASAPIGGALEKVLPRHGFKATNTFYFKEL</sequence>
<dbReference type="HOGENOM" id="CLU_1599550_0_0_4"/>
<accession>A0A077DEF3</accession>